<evidence type="ECO:0000313" key="3">
    <source>
        <dbReference type="Proteomes" id="UP000245670"/>
    </source>
</evidence>
<keyword evidence="1" id="KW-0732">Signal</keyword>
<gene>
    <name evidence="2" type="ORF">DIS07_06070</name>
</gene>
<name>A0A2U2JCC9_9FLAO</name>
<dbReference type="OrthoDB" id="1117699at2"/>
<feature type="signal peptide" evidence="1">
    <location>
        <begin position="1"/>
        <end position="19"/>
    </location>
</feature>
<dbReference type="RefSeq" id="WP_109404329.1">
    <property type="nucleotide sequence ID" value="NZ_QFFG01000002.1"/>
</dbReference>
<accession>A0A2U2JCC9</accession>
<proteinExistence type="predicted"/>
<evidence type="ECO:0000313" key="2">
    <source>
        <dbReference type="EMBL" id="PWG05998.1"/>
    </source>
</evidence>
<dbReference type="AlphaFoldDB" id="A0A2U2JCC9"/>
<evidence type="ECO:0000256" key="1">
    <source>
        <dbReference type="SAM" id="SignalP"/>
    </source>
</evidence>
<comment type="caution">
    <text evidence="2">The sequence shown here is derived from an EMBL/GenBank/DDBJ whole genome shotgun (WGS) entry which is preliminary data.</text>
</comment>
<evidence type="ECO:0008006" key="4">
    <source>
        <dbReference type="Google" id="ProtNLM"/>
    </source>
</evidence>
<dbReference type="EMBL" id="QFFG01000002">
    <property type="protein sequence ID" value="PWG05998.1"/>
    <property type="molecule type" value="Genomic_DNA"/>
</dbReference>
<protein>
    <recommendedName>
        <fullName evidence="4">DUF4468 domain-containing protein</fullName>
    </recommendedName>
</protein>
<feature type="chain" id="PRO_5015738266" description="DUF4468 domain-containing protein" evidence="1">
    <location>
        <begin position="20"/>
        <end position="193"/>
    </location>
</feature>
<dbReference type="Proteomes" id="UP000245670">
    <property type="component" value="Unassembled WGS sequence"/>
</dbReference>
<reference evidence="2 3" key="1">
    <citation type="submission" date="2018-05" db="EMBL/GenBank/DDBJ databases">
        <title>Polaribacter aquimarinus sp. nov., isolated from sediment in a sediment of sea.</title>
        <authorList>
            <person name="Lu D."/>
        </authorList>
    </citation>
    <scope>NUCLEOTIDE SEQUENCE [LARGE SCALE GENOMIC DNA]</scope>
    <source>
        <strain evidence="2 3">ZY113</strain>
    </source>
</reference>
<keyword evidence="3" id="KW-1185">Reference proteome</keyword>
<sequence>MKKKICIILLIITNSICLAQNKPAKIILKTGDTISGVIGKFKTKSFKYKKYANGKSTEINFSKIKKLIIQYSKKERQTYHFFKLKESEKYVAVQKLILGKEVHLYGILNHFNSTGAGGISINTSSMQYFLKRANEMTLTNMGYYNPPFGKLKERTLDYFSDCSSLVEKIKKKEFRIRYGLEKIVIYYNNKCHK</sequence>
<organism evidence="2 3">
    <name type="scientific">Polaribacter aquimarinus</name>
    <dbReference type="NCBI Taxonomy" id="2100726"/>
    <lineage>
        <taxon>Bacteria</taxon>
        <taxon>Pseudomonadati</taxon>
        <taxon>Bacteroidota</taxon>
        <taxon>Flavobacteriia</taxon>
        <taxon>Flavobacteriales</taxon>
        <taxon>Flavobacteriaceae</taxon>
    </lineage>
</organism>